<dbReference type="AlphaFoldDB" id="A0AA36DCU5"/>
<dbReference type="Pfam" id="PF02969">
    <property type="entry name" value="TAF"/>
    <property type="match status" value="1"/>
</dbReference>
<dbReference type="GO" id="GO:0005669">
    <property type="term" value="C:transcription factor TFIID complex"/>
    <property type="evidence" value="ECO:0007669"/>
    <property type="project" value="InterPro"/>
</dbReference>
<organism evidence="8 9">
    <name type="scientific">Mesorhabditis spiculigera</name>
    <dbReference type="NCBI Taxonomy" id="96644"/>
    <lineage>
        <taxon>Eukaryota</taxon>
        <taxon>Metazoa</taxon>
        <taxon>Ecdysozoa</taxon>
        <taxon>Nematoda</taxon>
        <taxon>Chromadorea</taxon>
        <taxon>Rhabditida</taxon>
        <taxon>Rhabditina</taxon>
        <taxon>Rhabditomorpha</taxon>
        <taxon>Rhabditoidea</taxon>
        <taxon>Rhabditidae</taxon>
        <taxon>Mesorhabditinae</taxon>
        <taxon>Mesorhabditis</taxon>
    </lineage>
</organism>
<evidence type="ECO:0000256" key="4">
    <source>
        <dbReference type="ARBA" id="ARBA00023163"/>
    </source>
</evidence>
<reference evidence="8" key="1">
    <citation type="submission" date="2023-06" db="EMBL/GenBank/DDBJ databases">
        <authorList>
            <person name="Delattre M."/>
        </authorList>
    </citation>
    <scope>NUCLEOTIDE SEQUENCE</scope>
    <source>
        <strain evidence="8">AF72</strain>
    </source>
</reference>
<dbReference type="PANTHER" id="PTHR10221">
    <property type="entry name" value="TRANSCRIPTION INITIATION FACTOR TFIID SUBUNIT 6"/>
    <property type="match status" value="1"/>
</dbReference>
<evidence type="ECO:0000313" key="8">
    <source>
        <dbReference type="EMBL" id="CAJ0584941.1"/>
    </source>
</evidence>
<dbReference type="InterPro" id="IPR004823">
    <property type="entry name" value="TAF_TATA-bd_Histone-like_dom"/>
</dbReference>
<proteinExistence type="inferred from homology"/>
<dbReference type="InterPro" id="IPR009072">
    <property type="entry name" value="Histone-fold"/>
</dbReference>
<dbReference type="GO" id="GO:0016251">
    <property type="term" value="F:RNA polymerase II general transcription initiation factor activity"/>
    <property type="evidence" value="ECO:0007669"/>
    <property type="project" value="InterPro"/>
</dbReference>
<dbReference type="Gene3D" id="1.25.40.770">
    <property type="entry name" value="TAF6, C-terminal HEAT repeat domain"/>
    <property type="match status" value="2"/>
</dbReference>
<evidence type="ECO:0000256" key="2">
    <source>
        <dbReference type="ARBA" id="ARBA00007688"/>
    </source>
</evidence>
<keyword evidence="4" id="KW-0804">Transcription</keyword>
<keyword evidence="3" id="KW-0805">Transcription regulation</keyword>
<dbReference type="InterPro" id="IPR037796">
    <property type="entry name" value="TAF6"/>
</dbReference>
<dbReference type="SMART" id="SM00803">
    <property type="entry name" value="TAF"/>
    <property type="match status" value="1"/>
</dbReference>
<keyword evidence="9" id="KW-1185">Reference proteome</keyword>
<dbReference type="GO" id="GO:0000124">
    <property type="term" value="C:SAGA complex"/>
    <property type="evidence" value="ECO:0007669"/>
    <property type="project" value="InterPro"/>
</dbReference>
<accession>A0AA36DCU5</accession>
<name>A0AA36DCU5_9BILA</name>
<dbReference type="GO" id="GO:0046982">
    <property type="term" value="F:protein heterodimerization activity"/>
    <property type="evidence" value="ECO:0007669"/>
    <property type="project" value="InterPro"/>
</dbReference>
<dbReference type="Proteomes" id="UP001177023">
    <property type="component" value="Unassembled WGS sequence"/>
</dbReference>
<evidence type="ECO:0000256" key="5">
    <source>
        <dbReference type="ARBA" id="ARBA00023242"/>
    </source>
</evidence>
<dbReference type="GO" id="GO:0046695">
    <property type="term" value="C:SLIK (SAGA-like) complex"/>
    <property type="evidence" value="ECO:0007669"/>
    <property type="project" value="InterPro"/>
</dbReference>
<evidence type="ECO:0000313" key="9">
    <source>
        <dbReference type="Proteomes" id="UP001177023"/>
    </source>
</evidence>
<evidence type="ECO:0000256" key="3">
    <source>
        <dbReference type="ARBA" id="ARBA00023015"/>
    </source>
</evidence>
<comment type="similarity">
    <text evidence="2">Belongs to the TAF6 family.</text>
</comment>
<comment type="caution">
    <text evidence="8">The sequence shown here is derived from an EMBL/GenBank/DDBJ whole genome shotgun (WGS) entry which is preliminary data.</text>
</comment>
<dbReference type="SUPFAM" id="SSF47113">
    <property type="entry name" value="Histone-fold"/>
    <property type="match status" value="2"/>
</dbReference>
<dbReference type="FunFam" id="1.25.40.770:FF:000001">
    <property type="entry name" value="Transcription initiation factor TFIID subunit 6"/>
    <property type="match status" value="1"/>
</dbReference>
<feature type="domain" description="TATA box binding protein associated factor (TAF) histone-like fold" evidence="7">
    <location>
        <begin position="13"/>
        <end position="83"/>
    </location>
</feature>
<comment type="subcellular location">
    <subcellularLocation>
        <location evidence="1">Nucleus</location>
    </subcellularLocation>
</comment>
<dbReference type="GO" id="GO:0003713">
    <property type="term" value="F:transcription coactivator activity"/>
    <property type="evidence" value="ECO:0007669"/>
    <property type="project" value="TreeGrafter"/>
</dbReference>
<dbReference type="PANTHER" id="PTHR10221:SF9">
    <property type="entry name" value="TRANSCRIPTION INITIATION FACTOR TFIID SUBUNIT 6"/>
    <property type="match status" value="1"/>
</dbReference>
<protein>
    <recommendedName>
        <fullName evidence="6">Transcription initiation factor TFIID subunit 6</fullName>
    </recommendedName>
</protein>
<dbReference type="GO" id="GO:0051123">
    <property type="term" value="P:RNA polymerase II preinitiation complex assembly"/>
    <property type="evidence" value="ECO:0007669"/>
    <property type="project" value="TreeGrafter"/>
</dbReference>
<evidence type="ECO:0000256" key="1">
    <source>
        <dbReference type="ARBA" id="ARBA00004123"/>
    </source>
</evidence>
<dbReference type="Pfam" id="PF07571">
    <property type="entry name" value="TAF6_C"/>
    <property type="match status" value="2"/>
</dbReference>
<evidence type="ECO:0000256" key="6">
    <source>
        <dbReference type="ARBA" id="ARBA00040091"/>
    </source>
</evidence>
<dbReference type="Gene3D" id="1.10.20.10">
    <property type="entry name" value="Histone, subunit A"/>
    <property type="match status" value="2"/>
</dbReference>
<keyword evidence="5" id="KW-0539">Nucleus</keyword>
<evidence type="ECO:0000259" key="7">
    <source>
        <dbReference type="SMART" id="SM00803"/>
    </source>
</evidence>
<sequence>MALFSGPPVSKEAIFSIDRVKLYAETVGLAGTSGEDKLTPHAYKLLSEELTEIMKKIIIDAKKYATHARRRCVRLEDIERACRDRNFQAPLGNALSDTRHLKRHNSSSTGPFYGWDDAEIDITSYLNRPLIKFPAPMRIRCHWLAYEGVVQPVPENIVPYREDAAETEDEEAAAGKLVARRDTAKIIPKSSATFQFRDVQRGIKCQEVVAVRPLPPAMLSVEKQAYLKSVMEACVGAHDPLRVSALHSLETDTGLQDGLPILANIIQNGIKANVVHRCLSLLIYLVRVIRSLAMNKSLSLDPVLHQFLPSLLTCCISSSLCGRPESDNHWALRDFASKTLVIVVNSHLKTIPTVRDRVVQVLRKTFIDSESSDAMIYGSVLPLCDLTTATEKADLIARFDELMDNCRRICPPEVQPHDLQTLEASKLLAVLSAMDGESKPSSLASTSHAAGALTYDRDWVASVATNIQPTGDGLEQLSRELAADCVNSRLIRLISMAKRFAIHARRSTLIPEDIALARSYFGEQLFWNSPGKKGASFLTSPQKEDRANDANKMTNAQLSTQSHLFDRAFYELLVRNVMGDDDATRELVELMPPILSCILAKKLSDDPTSDEHWALRRFSAQIVAILFKHYDVADFHSRTIKALAEPWEENANAALPTLYGSLYTLTRLGIRVMYELCSPHLASVYDRLKPLLESPSYRPETDEAQVLLKMIYTVFAEWVIETRPPKLCSLDDFEQHFGEQLGYEIHRHSLDQAVLLGVQTRNLNMQRAATSRANRAA</sequence>
<feature type="non-terminal residue" evidence="8">
    <location>
        <position position="777"/>
    </location>
</feature>
<dbReference type="InterPro" id="IPR046344">
    <property type="entry name" value="TAF6_C_sf"/>
</dbReference>
<gene>
    <name evidence="8" type="ORF">MSPICULIGERA_LOCUS22976</name>
</gene>
<dbReference type="CDD" id="cd08050">
    <property type="entry name" value="TAF6C"/>
    <property type="match status" value="2"/>
</dbReference>
<dbReference type="InterPro" id="IPR016024">
    <property type="entry name" value="ARM-type_fold"/>
</dbReference>
<dbReference type="SUPFAM" id="SSF48371">
    <property type="entry name" value="ARM repeat"/>
    <property type="match status" value="1"/>
</dbReference>
<dbReference type="InterPro" id="IPR011442">
    <property type="entry name" value="TAF6_C"/>
</dbReference>
<dbReference type="EMBL" id="CATQJA010002701">
    <property type="protein sequence ID" value="CAJ0584941.1"/>
    <property type="molecule type" value="Genomic_DNA"/>
</dbReference>